<sequence>MMAAAITIRSALPVRATVAAKTRYTLYRADLRRDFFQACGYCGDSDERIDRIGFHIDHFAPKALFPDLALVYENLVYACRFCNVGKSDHWVGTDPAVPNNGKEGFVDPCTADYEQHFERLADGRIVGRSPIGIYAVKRLRLHLLRHELLWNARRMRAVRDDADALITALEQEGKGDTSEALDLLKHFRELTKSIEDYEFRANN</sequence>
<evidence type="ECO:0000313" key="3">
    <source>
        <dbReference type="Proteomes" id="UP000321230"/>
    </source>
</evidence>
<dbReference type="GO" id="GO:0003676">
    <property type="term" value="F:nucleic acid binding"/>
    <property type="evidence" value="ECO:0007669"/>
    <property type="project" value="InterPro"/>
</dbReference>
<gene>
    <name evidence="2" type="ORF">GWA01_13200</name>
</gene>
<name>A0A511AZA3_9PROT</name>
<dbReference type="EMBL" id="BJUZ01000001">
    <property type="protein sequence ID" value="GEK93550.1"/>
    <property type="molecule type" value="Genomic_DNA"/>
</dbReference>
<feature type="domain" description="HNH nuclease" evidence="1">
    <location>
        <begin position="26"/>
        <end position="84"/>
    </location>
</feature>
<organism evidence="2 3">
    <name type="scientific">Gluconobacter wancherniae NBRC 103581</name>
    <dbReference type="NCBI Taxonomy" id="656744"/>
    <lineage>
        <taxon>Bacteria</taxon>
        <taxon>Pseudomonadati</taxon>
        <taxon>Pseudomonadota</taxon>
        <taxon>Alphaproteobacteria</taxon>
        <taxon>Acetobacterales</taxon>
        <taxon>Acetobacteraceae</taxon>
        <taxon>Gluconobacter</taxon>
    </lineage>
</organism>
<dbReference type="SMART" id="SM00507">
    <property type="entry name" value="HNHc"/>
    <property type="match status" value="1"/>
</dbReference>
<dbReference type="Pfam" id="PF01844">
    <property type="entry name" value="HNH"/>
    <property type="match status" value="1"/>
</dbReference>
<dbReference type="InterPro" id="IPR003615">
    <property type="entry name" value="HNH_nuc"/>
</dbReference>
<evidence type="ECO:0000259" key="1">
    <source>
        <dbReference type="SMART" id="SM00507"/>
    </source>
</evidence>
<dbReference type="Gene3D" id="1.10.30.50">
    <property type="match status" value="1"/>
</dbReference>
<dbReference type="RefSeq" id="WP_146795126.1">
    <property type="nucleotide sequence ID" value="NZ_BARC01000013.1"/>
</dbReference>
<evidence type="ECO:0000313" key="2">
    <source>
        <dbReference type="EMBL" id="GEK93550.1"/>
    </source>
</evidence>
<dbReference type="InterPro" id="IPR002711">
    <property type="entry name" value="HNH"/>
</dbReference>
<protein>
    <recommendedName>
        <fullName evidence="1">HNH nuclease domain-containing protein</fullName>
    </recommendedName>
</protein>
<dbReference type="GO" id="GO:0004519">
    <property type="term" value="F:endonuclease activity"/>
    <property type="evidence" value="ECO:0007669"/>
    <property type="project" value="InterPro"/>
</dbReference>
<dbReference type="Proteomes" id="UP000321230">
    <property type="component" value="Unassembled WGS sequence"/>
</dbReference>
<dbReference type="OrthoDB" id="9816185at2"/>
<dbReference type="CDD" id="cd00085">
    <property type="entry name" value="HNHc"/>
    <property type="match status" value="1"/>
</dbReference>
<reference evidence="2 3" key="1">
    <citation type="submission" date="2019-07" db="EMBL/GenBank/DDBJ databases">
        <title>Whole genome shotgun sequence of Gluconobacter wancherniae NBRC 103581.</title>
        <authorList>
            <person name="Hosoyama A."/>
            <person name="Uohara A."/>
            <person name="Ohji S."/>
            <person name="Ichikawa N."/>
        </authorList>
    </citation>
    <scope>NUCLEOTIDE SEQUENCE [LARGE SCALE GENOMIC DNA]</scope>
    <source>
        <strain evidence="2 3">NBRC 103581</strain>
    </source>
</reference>
<dbReference type="AlphaFoldDB" id="A0A511AZA3"/>
<dbReference type="GO" id="GO:0008270">
    <property type="term" value="F:zinc ion binding"/>
    <property type="evidence" value="ECO:0007669"/>
    <property type="project" value="InterPro"/>
</dbReference>
<keyword evidence="3" id="KW-1185">Reference proteome</keyword>
<accession>A0A511AZA3</accession>
<comment type="caution">
    <text evidence="2">The sequence shown here is derived from an EMBL/GenBank/DDBJ whole genome shotgun (WGS) entry which is preliminary data.</text>
</comment>
<proteinExistence type="predicted"/>